<name>A0A0C3B828_SERVB</name>
<dbReference type="InterPro" id="IPR000961">
    <property type="entry name" value="AGC-kinase_C"/>
</dbReference>
<dbReference type="CDD" id="cd05600">
    <property type="entry name" value="STKc_Sid2p_like"/>
    <property type="match status" value="1"/>
</dbReference>
<comment type="catalytic activity">
    <reaction evidence="9">
        <text>L-seryl-[protein] + ATP = O-phospho-L-seryl-[protein] + ADP + H(+)</text>
        <dbReference type="Rhea" id="RHEA:17989"/>
        <dbReference type="Rhea" id="RHEA-COMP:9863"/>
        <dbReference type="Rhea" id="RHEA-COMP:11604"/>
        <dbReference type="ChEBI" id="CHEBI:15378"/>
        <dbReference type="ChEBI" id="CHEBI:29999"/>
        <dbReference type="ChEBI" id="CHEBI:30616"/>
        <dbReference type="ChEBI" id="CHEBI:83421"/>
        <dbReference type="ChEBI" id="CHEBI:456216"/>
        <dbReference type="EC" id="2.7.11.1"/>
    </reaction>
</comment>
<keyword evidence="5 10" id="KW-0547">Nucleotide-binding</keyword>
<gene>
    <name evidence="14" type="ORF">M408DRAFT_189925</name>
</gene>
<evidence type="ECO:0000256" key="11">
    <source>
        <dbReference type="SAM" id="MobiDB-lite"/>
    </source>
</evidence>
<dbReference type="GO" id="GO:0005816">
    <property type="term" value="C:spindle pole body"/>
    <property type="evidence" value="ECO:0007669"/>
    <property type="project" value="UniProtKB-ARBA"/>
</dbReference>
<dbReference type="SMART" id="SM00133">
    <property type="entry name" value="S_TK_X"/>
    <property type="match status" value="1"/>
</dbReference>
<dbReference type="CDD" id="cd21776">
    <property type="entry name" value="MobB_Sid2p-like"/>
    <property type="match status" value="1"/>
</dbReference>
<dbReference type="InterPro" id="IPR017441">
    <property type="entry name" value="Protein_kinase_ATP_BS"/>
</dbReference>
<dbReference type="EMBL" id="KN824279">
    <property type="protein sequence ID" value="KIM32970.1"/>
    <property type="molecule type" value="Genomic_DNA"/>
</dbReference>
<evidence type="ECO:0000256" key="7">
    <source>
        <dbReference type="ARBA" id="ARBA00022840"/>
    </source>
</evidence>
<dbReference type="PANTHER" id="PTHR24356:SF417">
    <property type="entry name" value="CELL CYCLE PROTEIN KINASE DBF2-RELATED"/>
    <property type="match status" value="1"/>
</dbReference>
<feature type="domain" description="AGC-kinase C-terminal" evidence="13">
    <location>
        <begin position="478"/>
        <end position="559"/>
    </location>
</feature>
<dbReference type="InterPro" id="IPR011009">
    <property type="entry name" value="Kinase-like_dom_sf"/>
</dbReference>
<keyword evidence="4" id="KW-0808">Transferase</keyword>
<evidence type="ECO:0000313" key="15">
    <source>
        <dbReference type="Proteomes" id="UP000054097"/>
    </source>
</evidence>
<dbReference type="PROSITE" id="PS50011">
    <property type="entry name" value="PROTEIN_KINASE_DOM"/>
    <property type="match status" value="1"/>
</dbReference>
<accession>A0A0C3B828</accession>
<feature type="region of interest" description="Disordered" evidence="11">
    <location>
        <begin position="563"/>
        <end position="585"/>
    </location>
</feature>
<sequence length="585" mass="65797">MATSGRVTNGTPLRNTGNDTPRRNQAKTVATPATPVAASSPARVKAKPQQNNDDITMITSKLGATDLSDTRSLASGDAGGSTFKKPPLKLWEQEIIQGNAEVKRKATIAQLYFLDYYFSSLSYLAARKDRRTKFDQDTAARKLSVAQQEKELKSYLGRERVLLRKRRTKLKVDQFHIIAQVGQGGYGEVFLARKQDTGEVCALKKMRKGTLIKMDEARHVLVERDILTATKSPWLVKLLYAFQNPEYVFLAMEYVPGGDFRTLLNNSGVLKEEHARFYISEMFVAVTELHRLGYIHRDLKPENFLVDGEGHVKLTDFGLATGSLDPAHIDSLRRKLERVKNNEPIIRSTMERRSQFATTRKQDPRYADSVVGSPDYMAPEVLRGKAYTFSVDYWSLGCILFEFLAGFPPFSGSTQEETWTNLKNWTKVLSRPTYDKPEDLVFNLRDVSWDIITKLIAHASVRYGTFEQVTSHPFFAASKTDFSRLRSRTPPFVPSLDSEVDTGYYDDFTSLDDMAKYAEVQAKKDNVDKMRAKEGVDESKRGVWVGFTFGKTGVGKETRAALRGVSDEDTGEDDGQGPEGLATIF</sequence>
<dbReference type="EC" id="2.7.11.1" evidence="1"/>
<reference evidence="15" key="2">
    <citation type="submission" date="2015-01" db="EMBL/GenBank/DDBJ databases">
        <title>Evolutionary Origins and Diversification of the Mycorrhizal Mutualists.</title>
        <authorList>
            <consortium name="DOE Joint Genome Institute"/>
            <consortium name="Mycorrhizal Genomics Consortium"/>
            <person name="Kohler A."/>
            <person name="Kuo A."/>
            <person name="Nagy L.G."/>
            <person name="Floudas D."/>
            <person name="Copeland A."/>
            <person name="Barry K.W."/>
            <person name="Cichocki N."/>
            <person name="Veneault-Fourrey C."/>
            <person name="LaButti K."/>
            <person name="Lindquist E.A."/>
            <person name="Lipzen A."/>
            <person name="Lundell T."/>
            <person name="Morin E."/>
            <person name="Murat C."/>
            <person name="Riley R."/>
            <person name="Ohm R."/>
            <person name="Sun H."/>
            <person name="Tunlid A."/>
            <person name="Henrissat B."/>
            <person name="Grigoriev I.V."/>
            <person name="Hibbett D.S."/>
            <person name="Martin F."/>
        </authorList>
    </citation>
    <scope>NUCLEOTIDE SEQUENCE [LARGE SCALE GENOMIC DNA]</scope>
    <source>
        <strain evidence="15">MAFF 305830</strain>
    </source>
</reference>
<proteinExistence type="predicted"/>
<dbReference type="Pfam" id="PF00069">
    <property type="entry name" value="Pkinase"/>
    <property type="match status" value="2"/>
</dbReference>
<dbReference type="InterPro" id="IPR050236">
    <property type="entry name" value="Ser_Thr_kinase_AGC"/>
</dbReference>
<evidence type="ECO:0000313" key="14">
    <source>
        <dbReference type="EMBL" id="KIM32970.1"/>
    </source>
</evidence>
<keyword evidence="6" id="KW-0418">Kinase</keyword>
<dbReference type="STRING" id="933852.A0A0C3B828"/>
<evidence type="ECO:0000256" key="8">
    <source>
        <dbReference type="ARBA" id="ARBA00047899"/>
    </source>
</evidence>
<evidence type="ECO:0000256" key="2">
    <source>
        <dbReference type="ARBA" id="ARBA00022527"/>
    </source>
</evidence>
<dbReference type="GO" id="GO:0035556">
    <property type="term" value="P:intracellular signal transduction"/>
    <property type="evidence" value="ECO:0007669"/>
    <property type="project" value="TreeGrafter"/>
</dbReference>
<keyword evidence="3" id="KW-0597">Phosphoprotein</keyword>
<evidence type="ECO:0000256" key="1">
    <source>
        <dbReference type="ARBA" id="ARBA00012513"/>
    </source>
</evidence>
<dbReference type="SUPFAM" id="SSF56112">
    <property type="entry name" value="Protein kinase-like (PK-like)"/>
    <property type="match status" value="1"/>
</dbReference>
<feature type="compositionally biased region" description="Acidic residues" evidence="11">
    <location>
        <begin position="567"/>
        <end position="576"/>
    </location>
</feature>
<dbReference type="Proteomes" id="UP000054097">
    <property type="component" value="Unassembled WGS sequence"/>
</dbReference>
<dbReference type="FunFam" id="1.10.510.10:FF:000141">
    <property type="entry name" value="Non-specific serine/threonine protein kinase"/>
    <property type="match status" value="1"/>
</dbReference>
<keyword evidence="7 10" id="KW-0067">ATP-binding</keyword>
<dbReference type="Gene3D" id="1.10.510.10">
    <property type="entry name" value="Transferase(Phosphotransferase) domain 1"/>
    <property type="match status" value="1"/>
</dbReference>
<dbReference type="PROSITE" id="PS00108">
    <property type="entry name" value="PROTEIN_KINASE_ST"/>
    <property type="match status" value="1"/>
</dbReference>
<evidence type="ECO:0000259" key="12">
    <source>
        <dbReference type="PROSITE" id="PS50011"/>
    </source>
</evidence>
<feature type="compositionally biased region" description="Polar residues" evidence="11">
    <location>
        <begin position="1"/>
        <end position="19"/>
    </location>
</feature>
<evidence type="ECO:0000256" key="5">
    <source>
        <dbReference type="ARBA" id="ARBA00022741"/>
    </source>
</evidence>
<keyword evidence="15" id="KW-1185">Reference proteome</keyword>
<feature type="compositionally biased region" description="Low complexity" evidence="11">
    <location>
        <begin position="28"/>
        <end position="42"/>
    </location>
</feature>
<comment type="catalytic activity">
    <reaction evidence="8">
        <text>L-threonyl-[protein] + ATP = O-phospho-L-threonyl-[protein] + ADP + H(+)</text>
        <dbReference type="Rhea" id="RHEA:46608"/>
        <dbReference type="Rhea" id="RHEA-COMP:11060"/>
        <dbReference type="Rhea" id="RHEA-COMP:11605"/>
        <dbReference type="ChEBI" id="CHEBI:15378"/>
        <dbReference type="ChEBI" id="CHEBI:30013"/>
        <dbReference type="ChEBI" id="CHEBI:30616"/>
        <dbReference type="ChEBI" id="CHEBI:61977"/>
        <dbReference type="ChEBI" id="CHEBI:456216"/>
        <dbReference type="EC" id="2.7.11.1"/>
    </reaction>
</comment>
<evidence type="ECO:0000256" key="6">
    <source>
        <dbReference type="ARBA" id="ARBA00022777"/>
    </source>
</evidence>
<evidence type="ECO:0000256" key="9">
    <source>
        <dbReference type="ARBA" id="ARBA00048679"/>
    </source>
</evidence>
<dbReference type="PANTHER" id="PTHR24356">
    <property type="entry name" value="SERINE/THREONINE-PROTEIN KINASE"/>
    <property type="match status" value="1"/>
</dbReference>
<dbReference type="SMART" id="SM00220">
    <property type="entry name" value="S_TKc"/>
    <property type="match status" value="1"/>
</dbReference>
<dbReference type="PROSITE" id="PS51285">
    <property type="entry name" value="AGC_KINASE_CTER"/>
    <property type="match status" value="1"/>
</dbReference>
<dbReference type="PROSITE" id="PS00107">
    <property type="entry name" value="PROTEIN_KINASE_ATP"/>
    <property type="match status" value="1"/>
</dbReference>
<keyword evidence="2" id="KW-0723">Serine/threonine-protein kinase</keyword>
<feature type="binding site" evidence="10">
    <location>
        <position position="204"/>
    </location>
    <ligand>
        <name>ATP</name>
        <dbReference type="ChEBI" id="CHEBI:30616"/>
    </ligand>
</feature>
<evidence type="ECO:0000256" key="3">
    <source>
        <dbReference type="ARBA" id="ARBA00022553"/>
    </source>
</evidence>
<protein>
    <recommendedName>
        <fullName evidence="1">non-specific serine/threonine protein kinase</fullName>
        <ecNumber evidence="1">2.7.11.1</ecNumber>
    </recommendedName>
</protein>
<organism evidence="14 15">
    <name type="scientific">Serendipita vermifera MAFF 305830</name>
    <dbReference type="NCBI Taxonomy" id="933852"/>
    <lineage>
        <taxon>Eukaryota</taxon>
        <taxon>Fungi</taxon>
        <taxon>Dikarya</taxon>
        <taxon>Basidiomycota</taxon>
        <taxon>Agaricomycotina</taxon>
        <taxon>Agaricomycetes</taxon>
        <taxon>Sebacinales</taxon>
        <taxon>Serendipitaceae</taxon>
        <taxon>Serendipita</taxon>
    </lineage>
</organism>
<dbReference type="GO" id="GO:0005524">
    <property type="term" value="F:ATP binding"/>
    <property type="evidence" value="ECO:0007669"/>
    <property type="project" value="UniProtKB-UniRule"/>
</dbReference>
<dbReference type="InterPro" id="IPR008271">
    <property type="entry name" value="Ser/Thr_kinase_AS"/>
</dbReference>
<dbReference type="AlphaFoldDB" id="A0A0C3B828"/>
<evidence type="ECO:0000259" key="13">
    <source>
        <dbReference type="PROSITE" id="PS51285"/>
    </source>
</evidence>
<dbReference type="FunFam" id="1.10.510.10:FF:000319">
    <property type="entry name" value="Non-specific serine/threonine protein kinase"/>
    <property type="match status" value="1"/>
</dbReference>
<reference evidence="14 15" key="1">
    <citation type="submission" date="2014-04" db="EMBL/GenBank/DDBJ databases">
        <authorList>
            <consortium name="DOE Joint Genome Institute"/>
            <person name="Kuo A."/>
            <person name="Zuccaro A."/>
            <person name="Kohler A."/>
            <person name="Nagy L.G."/>
            <person name="Floudas D."/>
            <person name="Copeland A."/>
            <person name="Barry K.W."/>
            <person name="Cichocki N."/>
            <person name="Veneault-Fourrey C."/>
            <person name="LaButti K."/>
            <person name="Lindquist E.A."/>
            <person name="Lipzen A."/>
            <person name="Lundell T."/>
            <person name="Morin E."/>
            <person name="Murat C."/>
            <person name="Sun H."/>
            <person name="Tunlid A."/>
            <person name="Henrissat B."/>
            <person name="Grigoriev I.V."/>
            <person name="Hibbett D.S."/>
            <person name="Martin F."/>
            <person name="Nordberg H.P."/>
            <person name="Cantor M.N."/>
            <person name="Hua S.X."/>
        </authorList>
    </citation>
    <scope>NUCLEOTIDE SEQUENCE [LARGE SCALE GENOMIC DNA]</scope>
    <source>
        <strain evidence="14 15">MAFF 305830</strain>
    </source>
</reference>
<dbReference type="FunFam" id="3.30.200.20:FF:000109">
    <property type="entry name" value="Non-specific serine/threonine protein kinase"/>
    <property type="match status" value="1"/>
</dbReference>
<dbReference type="OrthoDB" id="18472at2759"/>
<evidence type="ECO:0000256" key="10">
    <source>
        <dbReference type="PROSITE-ProRule" id="PRU10141"/>
    </source>
</evidence>
<feature type="region of interest" description="Disordered" evidence="11">
    <location>
        <begin position="1"/>
        <end position="53"/>
    </location>
</feature>
<dbReference type="Gene3D" id="3.30.200.20">
    <property type="entry name" value="Phosphorylase Kinase, domain 1"/>
    <property type="match status" value="1"/>
</dbReference>
<dbReference type="HOGENOM" id="CLU_000288_67_0_1"/>
<evidence type="ECO:0000256" key="4">
    <source>
        <dbReference type="ARBA" id="ARBA00022679"/>
    </source>
</evidence>
<dbReference type="GO" id="GO:0004674">
    <property type="term" value="F:protein serine/threonine kinase activity"/>
    <property type="evidence" value="ECO:0007669"/>
    <property type="project" value="UniProtKB-KW"/>
</dbReference>
<feature type="domain" description="Protein kinase" evidence="12">
    <location>
        <begin position="175"/>
        <end position="475"/>
    </location>
</feature>
<dbReference type="InterPro" id="IPR000719">
    <property type="entry name" value="Prot_kinase_dom"/>
</dbReference>